<dbReference type="EMBL" id="CAJVQC010016635">
    <property type="protein sequence ID" value="CAG8678201.1"/>
    <property type="molecule type" value="Genomic_DNA"/>
</dbReference>
<reference evidence="1" key="1">
    <citation type="submission" date="2021-06" db="EMBL/GenBank/DDBJ databases">
        <authorList>
            <person name="Kallberg Y."/>
            <person name="Tangrot J."/>
            <person name="Rosling A."/>
        </authorList>
    </citation>
    <scope>NUCLEOTIDE SEQUENCE</scope>
    <source>
        <strain evidence="1">MA461A</strain>
    </source>
</reference>
<dbReference type="Proteomes" id="UP000789920">
    <property type="component" value="Unassembled WGS sequence"/>
</dbReference>
<accession>A0ACA9NW77</accession>
<proteinExistence type="predicted"/>
<name>A0ACA9NW77_9GLOM</name>
<evidence type="ECO:0000313" key="1">
    <source>
        <dbReference type="EMBL" id="CAG8678201.1"/>
    </source>
</evidence>
<comment type="caution">
    <text evidence="1">The sequence shown here is derived from an EMBL/GenBank/DDBJ whole genome shotgun (WGS) entry which is preliminary data.</text>
</comment>
<feature type="non-terminal residue" evidence="1">
    <location>
        <position position="1"/>
    </location>
</feature>
<keyword evidence="2" id="KW-1185">Reference proteome</keyword>
<protein>
    <submittedName>
        <fullName evidence="1">29205_t:CDS:1</fullName>
    </submittedName>
</protein>
<organism evidence="1 2">
    <name type="scientific">Racocetra persica</name>
    <dbReference type="NCBI Taxonomy" id="160502"/>
    <lineage>
        <taxon>Eukaryota</taxon>
        <taxon>Fungi</taxon>
        <taxon>Fungi incertae sedis</taxon>
        <taxon>Mucoromycota</taxon>
        <taxon>Glomeromycotina</taxon>
        <taxon>Glomeromycetes</taxon>
        <taxon>Diversisporales</taxon>
        <taxon>Gigasporaceae</taxon>
        <taxon>Racocetra</taxon>
    </lineage>
</organism>
<evidence type="ECO:0000313" key="2">
    <source>
        <dbReference type="Proteomes" id="UP000789920"/>
    </source>
</evidence>
<sequence>SGFYHWLGNVLQTDNIALYLAYHFKKLDQVSNIGTENMNKSFYTLLADPRWEVRFGLDLKLEDSLAVCLVDQYFTRTPIGVTAKNLAQKITLLINKLMTEAAGCFFNKITPVEVKTKKGPVLFSRDEHPRTQTTIQTLSKQPSVFVKDTSVVTVGNASGISDSTGAIIVASKDAIKEHEIVPLACIVSYSVTGVEPTIIGIGPVPAIKEALKRANLKLSDIGLVEINEVFAPQYLSVKKKLGFDYNITNANSDLSNLFTS</sequence>
<gene>
    <name evidence="1" type="ORF">RPERSI_LOCUS8986</name>
</gene>